<dbReference type="Gene3D" id="3.40.50.300">
    <property type="entry name" value="P-loop containing nucleotide triphosphate hydrolases"/>
    <property type="match status" value="1"/>
</dbReference>
<dbReference type="Pfam" id="PF00005">
    <property type="entry name" value="ABC_tran"/>
    <property type="match status" value="1"/>
</dbReference>
<keyword evidence="1" id="KW-0813">Transport</keyword>
<dbReference type="GO" id="GO:0015418">
    <property type="term" value="F:ABC-type quaternary ammonium compound transporting activity"/>
    <property type="evidence" value="ECO:0007669"/>
    <property type="project" value="UniProtKB-EC"/>
</dbReference>
<dbReference type="GO" id="GO:0005524">
    <property type="term" value="F:ATP binding"/>
    <property type="evidence" value="ECO:0007669"/>
    <property type="project" value="UniProtKB-KW"/>
</dbReference>
<dbReference type="RefSeq" id="WP_276821241.1">
    <property type="nucleotide sequence ID" value="NZ_AP027452.1"/>
</dbReference>
<keyword evidence="2" id="KW-0547">Nucleotide-binding</keyword>
<dbReference type="PANTHER" id="PTHR42781">
    <property type="entry name" value="SPERMIDINE/PUTRESCINE IMPORT ATP-BINDING PROTEIN POTA"/>
    <property type="match status" value="1"/>
</dbReference>
<dbReference type="FunFam" id="3.40.50.300:FF:000425">
    <property type="entry name" value="Probable ABC transporter, ATP-binding subunit"/>
    <property type="match status" value="1"/>
</dbReference>
<dbReference type="GO" id="GO:0016887">
    <property type="term" value="F:ATP hydrolysis activity"/>
    <property type="evidence" value="ECO:0007669"/>
    <property type="project" value="InterPro"/>
</dbReference>
<dbReference type="InterPro" id="IPR050093">
    <property type="entry name" value="ABC_SmlMolc_Importer"/>
</dbReference>
<dbReference type="Pfam" id="PF08402">
    <property type="entry name" value="TOBE_2"/>
    <property type="match status" value="1"/>
</dbReference>
<organism evidence="6 7">
    <name type="scientific">Mycolicibacterium mageritense</name>
    <name type="common">Mycobacterium mageritense</name>
    <dbReference type="NCBI Taxonomy" id="53462"/>
    <lineage>
        <taxon>Bacteria</taxon>
        <taxon>Bacillati</taxon>
        <taxon>Actinomycetota</taxon>
        <taxon>Actinomycetes</taxon>
        <taxon>Mycobacteriales</taxon>
        <taxon>Mycobacteriaceae</taxon>
        <taxon>Mycolicibacterium</taxon>
    </lineage>
</organism>
<dbReference type="InterPro" id="IPR008995">
    <property type="entry name" value="Mo/tungstate-bd_C_term_dom"/>
</dbReference>
<proteinExistence type="predicted"/>
<name>A0AAI8TV22_MYCME</name>
<dbReference type="PANTHER" id="PTHR42781:SF4">
    <property type="entry name" value="SPERMIDINE_PUTRESCINE IMPORT ATP-BINDING PROTEIN POTA"/>
    <property type="match status" value="1"/>
</dbReference>
<dbReference type="InterPro" id="IPR027417">
    <property type="entry name" value="P-loop_NTPase"/>
</dbReference>
<dbReference type="PROSITE" id="PS00211">
    <property type="entry name" value="ABC_TRANSPORTER_1"/>
    <property type="match status" value="1"/>
</dbReference>
<dbReference type="InterPro" id="IPR003439">
    <property type="entry name" value="ABC_transporter-like_ATP-bd"/>
</dbReference>
<dbReference type="EC" id="7.6.2.9" evidence="4"/>
<evidence type="ECO:0000256" key="3">
    <source>
        <dbReference type="ARBA" id="ARBA00022840"/>
    </source>
</evidence>
<dbReference type="SMART" id="SM00382">
    <property type="entry name" value="AAA"/>
    <property type="match status" value="1"/>
</dbReference>
<dbReference type="SUPFAM" id="SSF52540">
    <property type="entry name" value="P-loop containing nucleoside triphosphate hydrolases"/>
    <property type="match status" value="1"/>
</dbReference>
<dbReference type="SUPFAM" id="SSF50331">
    <property type="entry name" value="MOP-like"/>
    <property type="match status" value="1"/>
</dbReference>
<dbReference type="PROSITE" id="PS50893">
    <property type="entry name" value="ABC_TRANSPORTER_2"/>
    <property type="match status" value="1"/>
</dbReference>
<dbReference type="Proteomes" id="UP001241092">
    <property type="component" value="Chromosome"/>
</dbReference>
<evidence type="ECO:0000313" key="6">
    <source>
        <dbReference type="EMBL" id="BDY29072.1"/>
    </source>
</evidence>
<dbReference type="Gene3D" id="2.40.50.100">
    <property type="match status" value="1"/>
</dbReference>
<evidence type="ECO:0000256" key="4">
    <source>
        <dbReference type="ARBA" id="ARBA00066388"/>
    </source>
</evidence>
<accession>A0AAI8TV22</accession>
<evidence type="ECO:0000256" key="2">
    <source>
        <dbReference type="ARBA" id="ARBA00022741"/>
    </source>
</evidence>
<dbReference type="InterPro" id="IPR003593">
    <property type="entry name" value="AAA+_ATPase"/>
</dbReference>
<dbReference type="InterPro" id="IPR017871">
    <property type="entry name" value="ABC_transporter-like_CS"/>
</dbReference>
<dbReference type="EMBL" id="AP027452">
    <property type="protein sequence ID" value="BDY29072.1"/>
    <property type="molecule type" value="Genomic_DNA"/>
</dbReference>
<evidence type="ECO:0000313" key="7">
    <source>
        <dbReference type="Proteomes" id="UP001241092"/>
    </source>
</evidence>
<sequence>MPDLRVRNVNKTFNGSKVLQDINFDVHDGEFFTLLGPSGCGKSTTLSCIAGLERPDEGTIELDDTVFFSGADGTFVAPEGRNLGMVFQSYALWPHMTIADNLALPLKLRKVTKSKRNGLIDDALEKVDLLHLRDRYPHEMSGGQQQRVALARALVYSPRLLLLDEPLSNLDAKLREQARAWLKALQSEVGITTIYVTHDQDEALAMSDRIAVMSKGEMVQIDTPTEIYEQPAAREVAGFVGSCNFLAGKVVEASDADARVQLEATGQVVHTTGRMDVHTGDTVSVAVRPERVNIAAVGTTHAEGHNVVRASVSSVLYVGRKYEYLLTVGNSTITADCLKAGHQGEVDLVIDPENIFLYPQKQMAGAS</sequence>
<reference evidence="6" key="1">
    <citation type="submission" date="2023-03" db="EMBL/GenBank/DDBJ databases">
        <title>Draft genome sequence of a Mycolicibacterium mageritense strain H4_3_1 isolated from a hybrid biological-inorganic system reactor.</title>
        <authorList>
            <person name="Feng X."/>
            <person name="Kazama D."/>
            <person name="Sato K."/>
            <person name="Kobayashi H."/>
        </authorList>
    </citation>
    <scope>NUCLEOTIDE SEQUENCE</scope>
    <source>
        <strain evidence="6">H4_3_1</strain>
    </source>
</reference>
<feature type="domain" description="ABC transporter" evidence="5">
    <location>
        <begin position="4"/>
        <end position="240"/>
    </location>
</feature>
<evidence type="ECO:0000259" key="5">
    <source>
        <dbReference type="PROSITE" id="PS50893"/>
    </source>
</evidence>
<dbReference type="InterPro" id="IPR013611">
    <property type="entry name" value="Transp-assoc_OB_typ2"/>
</dbReference>
<protein>
    <recommendedName>
        <fullName evidence="4">ABC-type quaternary amine transporter</fullName>
        <ecNumber evidence="4">7.6.2.9</ecNumber>
    </recommendedName>
</protein>
<dbReference type="GO" id="GO:0043190">
    <property type="term" value="C:ATP-binding cassette (ABC) transporter complex"/>
    <property type="evidence" value="ECO:0007669"/>
    <property type="project" value="InterPro"/>
</dbReference>
<keyword evidence="3 6" id="KW-0067">ATP-binding</keyword>
<evidence type="ECO:0000256" key="1">
    <source>
        <dbReference type="ARBA" id="ARBA00022448"/>
    </source>
</evidence>
<gene>
    <name evidence="6" type="primary">potA_1</name>
    <name evidence="6" type="ORF">hbim_03008</name>
</gene>
<dbReference type="AlphaFoldDB" id="A0AAI8TV22"/>